<sequence length="70" mass="7682">MSGRTAMPGKHRRSIEMIVISSLLPFLGMRYAAKAALSSSSQHDHHMSGSSRKADCFAMWCAGNIFHPDC</sequence>
<protein>
    <recommendedName>
        <fullName evidence="3">Secreted protein</fullName>
    </recommendedName>
</protein>
<comment type="caution">
    <text evidence="1">The sequence shown here is derived from an EMBL/GenBank/DDBJ whole genome shotgun (WGS) entry which is preliminary data.</text>
</comment>
<evidence type="ECO:0000313" key="2">
    <source>
        <dbReference type="Proteomes" id="UP001201701"/>
    </source>
</evidence>
<dbReference type="RefSeq" id="WP_239370647.1">
    <property type="nucleotide sequence ID" value="NZ_JAKREW010000074.1"/>
</dbReference>
<keyword evidence="2" id="KW-1185">Reference proteome</keyword>
<organism evidence="1 2">
    <name type="scientific">Mesorhizobium retamae</name>
    <dbReference type="NCBI Taxonomy" id="2912854"/>
    <lineage>
        <taxon>Bacteria</taxon>
        <taxon>Pseudomonadati</taxon>
        <taxon>Pseudomonadota</taxon>
        <taxon>Alphaproteobacteria</taxon>
        <taxon>Hyphomicrobiales</taxon>
        <taxon>Phyllobacteriaceae</taxon>
        <taxon>Mesorhizobium</taxon>
    </lineage>
</organism>
<name>A0ABS9QNX3_9HYPH</name>
<proteinExistence type="predicted"/>
<reference evidence="1 2" key="1">
    <citation type="submission" date="2022-02" db="EMBL/GenBank/DDBJ databases">
        <title>Draft genome sequence of Mezorhizobium retamae strain IRAMC:0171 isolated from Retama raetam nodules.</title>
        <authorList>
            <person name="Bengaied R."/>
            <person name="Sbissi I."/>
            <person name="Huber K."/>
            <person name="Ghodbane F."/>
            <person name="Nouioui I."/>
            <person name="Tarhouni M."/>
            <person name="Gtari M."/>
        </authorList>
    </citation>
    <scope>NUCLEOTIDE SEQUENCE [LARGE SCALE GENOMIC DNA]</scope>
    <source>
        <strain evidence="1 2">IRAMC:0171</strain>
    </source>
</reference>
<dbReference type="Proteomes" id="UP001201701">
    <property type="component" value="Unassembled WGS sequence"/>
</dbReference>
<evidence type="ECO:0008006" key="3">
    <source>
        <dbReference type="Google" id="ProtNLM"/>
    </source>
</evidence>
<gene>
    <name evidence="1" type="ORF">L4923_29365</name>
</gene>
<dbReference type="EMBL" id="JAKREW010000074">
    <property type="protein sequence ID" value="MCG7509150.1"/>
    <property type="molecule type" value="Genomic_DNA"/>
</dbReference>
<evidence type="ECO:0000313" key="1">
    <source>
        <dbReference type="EMBL" id="MCG7509150.1"/>
    </source>
</evidence>
<accession>A0ABS9QNX3</accession>